<keyword evidence="2" id="KW-1185">Reference proteome</keyword>
<sequence>MEVLSNGKYKSVVHRATLNLEKKRFSIASLHSLSLEKTVALAPELVDEEHPSGYREGNFGGFLDYISGNDVMKLGRYIDTLKKKKAVACPLGELDSRLRPHI</sequence>
<accession>A0ACC0ILF9</accession>
<dbReference type="EMBL" id="CM045760">
    <property type="protein sequence ID" value="KAI8026227.1"/>
    <property type="molecule type" value="Genomic_DNA"/>
</dbReference>
<protein>
    <submittedName>
        <fullName evidence="1">Flavanone 3-dioxygenase 3</fullName>
    </submittedName>
</protein>
<dbReference type="Proteomes" id="UP001060215">
    <property type="component" value="Chromosome 3"/>
</dbReference>
<evidence type="ECO:0000313" key="2">
    <source>
        <dbReference type="Proteomes" id="UP001060215"/>
    </source>
</evidence>
<comment type="caution">
    <text evidence="1">The sequence shown here is derived from an EMBL/GenBank/DDBJ whole genome shotgun (WGS) entry which is preliminary data.</text>
</comment>
<proteinExistence type="predicted"/>
<name>A0ACC0ILF9_9ERIC</name>
<reference evidence="1 2" key="1">
    <citation type="journal article" date="2022" name="Plant J.">
        <title>Chromosome-level genome of Camellia lanceoleosa provides a valuable resource for understanding genome evolution and self-incompatibility.</title>
        <authorList>
            <person name="Gong W."/>
            <person name="Xiao S."/>
            <person name="Wang L."/>
            <person name="Liao Z."/>
            <person name="Chang Y."/>
            <person name="Mo W."/>
            <person name="Hu G."/>
            <person name="Li W."/>
            <person name="Zhao G."/>
            <person name="Zhu H."/>
            <person name="Hu X."/>
            <person name="Ji K."/>
            <person name="Xiang X."/>
            <person name="Song Q."/>
            <person name="Yuan D."/>
            <person name="Jin S."/>
            <person name="Zhang L."/>
        </authorList>
    </citation>
    <scope>NUCLEOTIDE SEQUENCE [LARGE SCALE GENOMIC DNA]</scope>
    <source>
        <strain evidence="1">SQ_2022a</strain>
    </source>
</reference>
<gene>
    <name evidence="1" type="ORF">LOK49_LG02G00844</name>
</gene>
<organism evidence="1 2">
    <name type="scientific">Camellia lanceoleosa</name>
    <dbReference type="NCBI Taxonomy" id="1840588"/>
    <lineage>
        <taxon>Eukaryota</taxon>
        <taxon>Viridiplantae</taxon>
        <taxon>Streptophyta</taxon>
        <taxon>Embryophyta</taxon>
        <taxon>Tracheophyta</taxon>
        <taxon>Spermatophyta</taxon>
        <taxon>Magnoliopsida</taxon>
        <taxon>eudicotyledons</taxon>
        <taxon>Gunneridae</taxon>
        <taxon>Pentapetalae</taxon>
        <taxon>asterids</taxon>
        <taxon>Ericales</taxon>
        <taxon>Theaceae</taxon>
        <taxon>Camellia</taxon>
    </lineage>
</organism>
<evidence type="ECO:0000313" key="1">
    <source>
        <dbReference type="EMBL" id="KAI8026227.1"/>
    </source>
</evidence>